<proteinExistence type="predicted"/>
<evidence type="ECO:0000313" key="2">
    <source>
        <dbReference type="Proteomes" id="UP000593560"/>
    </source>
</evidence>
<organism evidence="1 2">
    <name type="scientific">Gossypium harknessii</name>
    <dbReference type="NCBI Taxonomy" id="34285"/>
    <lineage>
        <taxon>Eukaryota</taxon>
        <taxon>Viridiplantae</taxon>
        <taxon>Streptophyta</taxon>
        <taxon>Embryophyta</taxon>
        <taxon>Tracheophyta</taxon>
        <taxon>Spermatophyta</taxon>
        <taxon>Magnoliopsida</taxon>
        <taxon>eudicotyledons</taxon>
        <taxon>Gunneridae</taxon>
        <taxon>Pentapetalae</taxon>
        <taxon>rosids</taxon>
        <taxon>malvids</taxon>
        <taxon>Malvales</taxon>
        <taxon>Malvaceae</taxon>
        <taxon>Malvoideae</taxon>
        <taxon>Gossypium</taxon>
    </lineage>
</organism>
<dbReference type="EMBL" id="JABFAD010000008">
    <property type="protein sequence ID" value="MBA0804989.1"/>
    <property type="molecule type" value="Genomic_DNA"/>
</dbReference>
<accession>A0A7J9H5A3</accession>
<dbReference type="Proteomes" id="UP000593560">
    <property type="component" value="Unassembled WGS sequence"/>
</dbReference>
<protein>
    <submittedName>
        <fullName evidence="1">Uncharacterized protein</fullName>
    </submittedName>
</protein>
<comment type="caution">
    <text evidence="1">The sequence shown here is derived from an EMBL/GenBank/DDBJ whole genome shotgun (WGS) entry which is preliminary data.</text>
</comment>
<dbReference type="AlphaFoldDB" id="A0A7J9H5A3"/>
<keyword evidence="2" id="KW-1185">Reference proteome</keyword>
<sequence>MNNYMRIVVRLDIREPFMHEKKIRKRFEKEMMSILMFRLAINEFLWCVICVGGSRIANQAVIGCWIFLRDKRCRSDLKKLGRRFANKTEDRRCSGVGIADLKLSIMRALISRRVKARKLQVVVSGLGGFVVGQESSTVSGNKDGHWLVNQMDGQGDSSLLSSVLPLTLYHDQYPMELYDHCFTVDRVRSSGGLAFFWNSVDNVSVSRFSSNHIDLVIETPALVG</sequence>
<name>A0A7J9H5A3_9ROSI</name>
<gene>
    <name evidence="1" type="ORF">Gohar_004537</name>
</gene>
<evidence type="ECO:0000313" key="1">
    <source>
        <dbReference type="EMBL" id="MBA0804989.1"/>
    </source>
</evidence>
<reference evidence="1 2" key="1">
    <citation type="journal article" date="2019" name="Genome Biol. Evol.">
        <title>Insights into the evolution of the New World diploid cottons (Gossypium, subgenus Houzingenia) based on genome sequencing.</title>
        <authorList>
            <person name="Grover C.E."/>
            <person name="Arick M.A. 2nd"/>
            <person name="Thrash A."/>
            <person name="Conover J.L."/>
            <person name="Sanders W.S."/>
            <person name="Peterson D.G."/>
            <person name="Frelichowski J.E."/>
            <person name="Scheffler J.A."/>
            <person name="Scheffler B.E."/>
            <person name="Wendel J.F."/>
        </authorList>
    </citation>
    <scope>NUCLEOTIDE SEQUENCE [LARGE SCALE GENOMIC DNA]</scope>
    <source>
        <strain evidence="1">0</strain>
        <tissue evidence="1">Leaf</tissue>
    </source>
</reference>